<gene>
    <name evidence="8" type="ORF">ACFO3F_08540</name>
</gene>
<dbReference type="Gene3D" id="3.10.450.50">
    <property type="match status" value="1"/>
</dbReference>
<dbReference type="SUPFAM" id="SSF88946">
    <property type="entry name" value="Sigma2 domain of RNA polymerase sigma factors"/>
    <property type="match status" value="1"/>
</dbReference>
<dbReference type="RefSeq" id="WP_122823757.1">
    <property type="nucleotide sequence ID" value="NZ_CP033325.1"/>
</dbReference>
<dbReference type="Gene3D" id="1.10.10.10">
    <property type="entry name" value="Winged helix-like DNA-binding domain superfamily/Winged helix DNA-binding domain"/>
    <property type="match status" value="1"/>
</dbReference>
<dbReference type="PANTHER" id="PTHR30173">
    <property type="entry name" value="SIGMA 19 FACTOR"/>
    <property type="match status" value="1"/>
</dbReference>
<dbReference type="InterPro" id="IPR013324">
    <property type="entry name" value="RNA_pol_sigma_r3/r4-like"/>
</dbReference>
<proteinExistence type="inferred from homology"/>
<dbReference type="InterPro" id="IPR036388">
    <property type="entry name" value="WH-like_DNA-bd_sf"/>
</dbReference>
<keyword evidence="9" id="KW-1185">Reference proteome</keyword>
<dbReference type="InterPro" id="IPR007627">
    <property type="entry name" value="RNA_pol_sigma70_r2"/>
</dbReference>
<dbReference type="Proteomes" id="UP001595955">
    <property type="component" value="Unassembled WGS sequence"/>
</dbReference>
<accession>A0ABV9DAQ0</accession>
<dbReference type="Pfam" id="PF04542">
    <property type="entry name" value="Sigma70_r2"/>
    <property type="match status" value="1"/>
</dbReference>
<evidence type="ECO:0000256" key="4">
    <source>
        <dbReference type="ARBA" id="ARBA00023082"/>
    </source>
</evidence>
<organism evidence="8 9">
    <name type="scientific">Georgenia faecalis</name>
    <dbReference type="NCBI Taxonomy" id="2483799"/>
    <lineage>
        <taxon>Bacteria</taxon>
        <taxon>Bacillati</taxon>
        <taxon>Actinomycetota</taxon>
        <taxon>Actinomycetes</taxon>
        <taxon>Micrococcales</taxon>
        <taxon>Bogoriellaceae</taxon>
        <taxon>Georgenia</taxon>
    </lineage>
</organism>
<dbReference type="EMBL" id="JBHSGF010000005">
    <property type="protein sequence ID" value="MFC4555294.1"/>
    <property type="molecule type" value="Genomic_DNA"/>
</dbReference>
<dbReference type="InterPro" id="IPR052704">
    <property type="entry name" value="ECF_Sigma-70_Domain"/>
</dbReference>
<keyword evidence="5" id="KW-0804">Transcription</keyword>
<sequence>MADPRRGAQWFEARRPRLTALASRLVGATADAEDVVQEAWLRLQRTDTDDVENLDAWMTTVVARLSLDVVRSARRRRELSWHVAAWPEPSPAPGPEDEVVAADDAAVALLVVLDALSPGERLAFVLHDVFGVGFRDIASVLDRSEPAVRKLASRARAHVRQGPVRSARGEAKVVEAWLAAARDGDFTALLELLDDGAILRADYGSHSETIRGARRIAGSATGYARAAAHATLVRVDGRPAVAAAVGGRVASVMVFGIEEGRIRTLDVLADPRRLAALPGLEAHLGLG</sequence>
<reference evidence="9" key="1">
    <citation type="journal article" date="2019" name="Int. J. Syst. Evol. Microbiol.">
        <title>The Global Catalogue of Microorganisms (GCM) 10K type strain sequencing project: providing services to taxonomists for standard genome sequencing and annotation.</title>
        <authorList>
            <consortium name="The Broad Institute Genomics Platform"/>
            <consortium name="The Broad Institute Genome Sequencing Center for Infectious Disease"/>
            <person name="Wu L."/>
            <person name="Ma J."/>
        </authorList>
    </citation>
    <scope>NUCLEOTIDE SEQUENCE [LARGE SCALE GENOMIC DNA]</scope>
    <source>
        <strain evidence="9">JCM 3369</strain>
    </source>
</reference>
<evidence type="ECO:0000313" key="9">
    <source>
        <dbReference type="Proteomes" id="UP001595955"/>
    </source>
</evidence>
<evidence type="ECO:0000259" key="7">
    <source>
        <dbReference type="Pfam" id="PF08281"/>
    </source>
</evidence>
<evidence type="ECO:0000256" key="3">
    <source>
        <dbReference type="ARBA" id="ARBA00023015"/>
    </source>
</evidence>
<name>A0ABV9DAQ0_9MICO</name>
<keyword evidence="3" id="KW-0805">Transcription regulation</keyword>
<evidence type="ECO:0000256" key="2">
    <source>
        <dbReference type="ARBA" id="ARBA00011344"/>
    </source>
</evidence>
<evidence type="ECO:0000256" key="1">
    <source>
        <dbReference type="ARBA" id="ARBA00010641"/>
    </source>
</evidence>
<protein>
    <submittedName>
        <fullName evidence="8">Sigma-70 family RNA polymerase sigma factor</fullName>
    </submittedName>
</protein>
<evidence type="ECO:0000259" key="6">
    <source>
        <dbReference type="Pfam" id="PF04542"/>
    </source>
</evidence>
<dbReference type="SUPFAM" id="SSF54427">
    <property type="entry name" value="NTF2-like"/>
    <property type="match status" value="1"/>
</dbReference>
<dbReference type="NCBIfam" id="TIGR02937">
    <property type="entry name" value="sigma70-ECF"/>
    <property type="match status" value="1"/>
</dbReference>
<dbReference type="Pfam" id="PF08281">
    <property type="entry name" value="Sigma70_r4_2"/>
    <property type="match status" value="1"/>
</dbReference>
<dbReference type="Gene3D" id="1.10.1740.10">
    <property type="match status" value="1"/>
</dbReference>
<feature type="domain" description="RNA polymerase sigma factor 70 region 4 type 2" evidence="7">
    <location>
        <begin position="108"/>
        <end position="158"/>
    </location>
</feature>
<evidence type="ECO:0000256" key="5">
    <source>
        <dbReference type="ARBA" id="ARBA00023163"/>
    </source>
</evidence>
<comment type="caution">
    <text evidence="8">The sequence shown here is derived from an EMBL/GenBank/DDBJ whole genome shotgun (WGS) entry which is preliminary data.</text>
</comment>
<keyword evidence="4" id="KW-0731">Sigma factor</keyword>
<dbReference type="InterPro" id="IPR032710">
    <property type="entry name" value="NTF2-like_dom_sf"/>
</dbReference>
<comment type="subunit">
    <text evidence="2">Interacts transiently with the RNA polymerase catalytic core formed by RpoA, RpoB, RpoC and RpoZ (2 alpha, 1 beta, 1 beta' and 1 omega subunit) to form the RNA polymerase holoenzyme that can initiate transcription.</text>
</comment>
<dbReference type="PANTHER" id="PTHR30173:SF43">
    <property type="entry name" value="ECF RNA POLYMERASE SIGMA FACTOR SIGI-RELATED"/>
    <property type="match status" value="1"/>
</dbReference>
<dbReference type="InterPro" id="IPR014284">
    <property type="entry name" value="RNA_pol_sigma-70_dom"/>
</dbReference>
<feature type="domain" description="RNA polymerase sigma-70 region 2" evidence="6">
    <location>
        <begin position="11"/>
        <end position="76"/>
    </location>
</feature>
<evidence type="ECO:0000313" key="8">
    <source>
        <dbReference type="EMBL" id="MFC4555294.1"/>
    </source>
</evidence>
<dbReference type="SUPFAM" id="SSF88659">
    <property type="entry name" value="Sigma3 and sigma4 domains of RNA polymerase sigma factors"/>
    <property type="match status" value="1"/>
</dbReference>
<comment type="similarity">
    <text evidence="1">Belongs to the sigma-70 factor family. ECF subfamily.</text>
</comment>
<dbReference type="InterPro" id="IPR013249">
    <property type="entry name" value="RNA_pol_sigma70_r4_t2"/>
</dbReference>
<dbReference type="InterPro" id="IPR013325">
    <property type="entry name" value="RNA_pol_sigma_r2"/>
</dbReference>